<dbReference type="PANTHER" id="PTHR38110">
    <property type="entry name" value="CHROMOSOME 23, WHOLE GENOME SHOTGUN SEQUENCE"/>
    <property type="match status" value="1"/>
</dbReference>
<name>A0A6I4L119_9PSED</name>
<dbReference type="InterPro" id="IPR049449">
    <property type="entry name" value="TesB_ACOT8-like_N"/>
</dbReference>
<evidence type="ECO:0000259" key="2">
    <source>
        <dbReference type="Pfam" id="PF20789"/>
    </source>
</evidence>
<protein>
    <submittedName>
        <fullName evidence="3">Thioesterase family protein</fullName>
    </submittedName>
</protein>
<proteinExistence type="predicted"/>
<feature type="domain" description="Acyl-CoA thioesterase-like N-terminal HotDog" evidence="1">
    <location>
        <begin position="20"/>
        <end position="104"/>
    </location>
</feature>
<evidence type="ECO:0000259" key="1">
    <source>
        <dbReference type="Pfam" id="PF13622"/>
    </source>
</evidence>
<dbReference type="InterPro" id="IPR049450">
    <property type="entry name" value="ACOT8-like_C"/>
</dbReference>
<dbReference type="AlphaFoldDB" id="A0A6I4L119"/>
<dbReference type="Pfam" id="PF20789">
    <property type="entry name" value="4HBT_3C"/>
    <property type="match status" value="1"/>
</dbReference>
<dbReference type="InterPro" id="IPR052389">
    <property type="entry name" value="Sec_Metab_Biosynth-Assoc"/>
</dbReference>
<dbReference type="Gene3D" id="2.40.160.210">
    <property type="entry name" value="Acyl-CoA thioesterase, double hotdog domain"/>
    <property type="match status" value="1"/>
</dbReference>
<dbReference type="InterPro" id="IPR042171">
    <property type="entry name" value="Acyl-CoA_hotdog"/>
</dbReference>
<dbReference type="EMBL" id="WKJZ01000002">
    <property type="protein sequence ID" value="MVW76426.1"/>
    <property type="molecule type" value="Genomic_DNA"/>
</dbReference>
<comment type="caution">
    <text evidence="3">The sequence shown here is derived from an EMBL/GenBank/DDBJ whole genome shotgun (WGS) entry which is preliminary data.</text>
</comment>
<organism evidence="3 4">
    <name type="scientific">Pseudomonas xionganensis</name>
    <dbReference type="NCBI Taxonomy" id="2654845"/>
    <lineage>
        <taxon>Bacteria</taxon>
        <taxon>Pseudomonadati</taxon>
        <taxon>Pseudomonadota</taxon>
        <taxon>Gammaproteobacteria</taxon>
        <taxon>Pseudomonadales</taxon>
        <taxon>Pseudomonadaceae</taxon>
        <taxon>Pseudomonas</taxon>
    </lineage>
</organism>
<keyword evidence="4" id="KW-1185">Reference proteome</keyword>
<feature type="domain" description="Acyl-CoA thioesterase-like C-terminal" evidence="2">
    <location>
        <begin position="124"/>
        <end position="262"/>
    </location>
</feature>
<evidence type="ECO:0000313" key="3">
    <source>
        <dbReference type="EMBL" id="MVW76426.1"/>
    </source>
</evidence>
<gene>
    <name evidence="3" type="ORF">GJV18_13990</name>
</gene>
<accession>A0A6I4L119</accession>
<dbReference type="PANTHER" id="PTHR38110:SF1">
    <property type="entry name" value="THIOESTERASE DOMAIN-CONTAINING PROTEIN"/>
    <property type="match status" value="1"/>
</dbReference>
<evidence type="ECO:0000313" key="4">
    <source>
        <dbReference type="Proteomes" id="UP000429555"/>
    </source>
</evidence>
<reference evidence="3 4" key="1">
    <citation type="submission" date="2019-11" db="EMBL/GenBank/DDBJ databases">
        <title>Pseudomonas flavidum sp. nov., isolated from Baiyang Lake.</title>
        <authorList>
            <person name="Zhao Y."/>
        </authorList>
    </citation>
    <scope>NUCLEOTIDE SEQUENCE [LARGE SCALE GENOMIC DNA]</scope>
    <source>
        <strain evidence="4">R-22-3 w-18</strain>
    </source>
</reference>
<sequence length="264" mass="28646">MDFNDVLVAVRDSVGQSLDIPQNWGQGRATFGGLVAAVMLQRIEVEVGVQRPLRSLSLSFVAPVVPGALQVQVRLLREGKAAIQVQATALQQEQVCAVMLASFGSDRESVVQVEHPGAPAFTAPDQVQAFPFIPGLTPDFTQYFDYRYTLGKMPFMGGQQTEMGGWIRLREASPAVVCSSTLLALVDAWPPAVFSLLKKPASGSSLTWTLSVAELPTDCSGNDWWQYRAAIQSSANGYSHIDSTLWDKHGRACVLSRQTVSVFA</sequence>
<dbReference type="Proteomes" id="UP000429555">
    <property type="component" value="Unassembled WGS sequence"/>
</dbReference>
<dbReference type="RefSeq" id="WP_160346623.1">
    <property type="nucleotide sequence ID" value="NZ_WKJZ01000002.1"/>
</dbReference>
<dbReference type="InterPro" id="IPR029069">
    <property type="entry name" value="HotDog_dom_sf"/>
</dbReference>
<dbReference type="Pfam" id="PF13622">
    <property type="entry name" value="4HBT_3"/>
    <property type="match status" value="1"/>
</dbReference>
<dbReference type="SUPFAM" id="SSF54637">
    <property type="entry name" value="Thioesterase/thiol ester dehydrase-isomerase"/>
    <property type="match status" value="2"/>
</dbReference>